<evidence type="ECO:0000256" key="1">
    <source>
        <dbReference type="SAM" id="MobiDB-lite"/>
    </source>
</evidence>
<comment type="caution">
    <text evidence="3">The sequence shown here is derived from an EMBL/GenBank/DDBJ whole genome shotgun (WGS) entry which is preliminary data.</text>
</comment>
<proteinExistence type="predicted"/>
<evidence type="ECO:0000313" key="4">
    <source>
        <dbReference type="Proteomes" id="UP000886998"/>
    </source>
</evidence>
<feature type="compositionally biased region" description="Polar residues" evidence="1">
    <location>
        <begin position="26"/>
        <end position="35"/>
    </location>
</feature>
<feature type="transmembrane region" description="Helical" evidence="2">
    <location>
        <begin position="117"/>
        <end position="139"/>
    </location>
</feature>
<sequence>MGQRNDTLPSLPEPDIERKNLKSENVETGESSSEARIQDDAVSVSNIESNYRPEVILNDIFTAARANIPSVTRLARHRVPEDLFYRSNRRRYQRNRWQEWKKRVLMHTRKIRNSQNCLYVLIPLLGLPVSAIVFSLIYIMECRKITIGLVLLNGILGFLLIICRIFTLSIKHFFTSLRGKEPKVVTKLLFLGLIVLFFSGMMFFYEIPPVFDPSSEEYCAENFCTYHHFMNIAVSCILSIAAILHIPEYI</sequence>
<gene>
    <name evidence="3" type="ORF">TNIN_91</name>
</gene>
<name>A0A8X7C391_9ARAC</name>
<organism evidence="3 4">
    <name type="scientific">Trichonephila inaurata madagascariensis</name>
    <dbReference type="NCBI Taxonomy" id="2747483"/>
    <lineage>
        <taxon>Eukaryota</taxon>
        <taxon>Metazoa</taxon>
        <taxon>Ecdysozoa</taxon>
        <taxon>Arthropoda</taxon>
        <taxon>Chelicerata</taxon>
        <taxon>Arachnida</taxon>
        <taxon>Araneae</taxon>
        <taxon>Araneomorphae</taxon>
        <taxon>Entelegynae</taxon>
        <taxon>Araneoidea</taxon>
        <taxon>Nephilidae</taxon>
        <taxon>Trichonephila</taxon>
        <taxon>Trichonephila inaurata</taxon>
    </lineage>
</organism>
<keyword evidence="2" id="KW-1133">Transmembrane helix</keyword>
<feature type="region of interest" description="Disordered" evidence="1">
    <location>
        <begin position="1"/>
        <end position="37"/>
    </location>
</feature>
<evidence type="ECO:0000256" key="2">
    <source>
        <dbReference type="SAM" id="Phobius"/>
    </source>
</evidence>
<dbReference type="OrthoDB" id="10607433at2759"/>
<feature type="transmembrane region" description="Helical" evidence="2">
    <location>
        <begin position="225"/>
        <end position="246"/>
    </location>
</feature>
<feature type="transmembrane region" description="Helical" evidence="2">
    <location>
        <begin position="145"/>
        <end position="167"/>
    </location>
</feature>
<dbReference type="EMBL" id="BMAV01007868">
    <property type="protein sequence ID" value="GFY51064.1"/>
    <property type="molecule type" value="Genomic_DNA"/>
</dbReference>
<keyword evidence="2" id="KW-0812">Transmembrane</keyword>
<evidence type="ECO:0000313" key="3">
    <source>
        <dbReference type="EMBL" id="GFY51064.1"/>
    </source>
</evidence>
<accession>A0A8X7C391</accession>
<reference evidence="3" key="1">
    <citation type="submission" date="2020-08" db="EMBL/GenBank/DDBJ databases">
        <title>Multicomponent nature underlies the extraordinary mechanical properties of spider dragline silk.</title>
        <authorList>
            <person name="Kono N."/>
            <person name="Nakamura H."/>
            <person name="Mori M."/>
            <person name="Yoshida Y."/>
            <person name="Ohtoshi R."/>
            <person name="Malay A.D."/>
            <person name="Moran D.A.P."/>
            <person name="Tomita M."/>
            <person name="Numata K."/>
            <person name="Arakawa K."/>
        </authorList>
    </citation>
    <scope>NUCLEOTIDE SEQUENCE</scope>
</reference>
<protein>
    <submittedName>
        <fullName evidence="3">Uncharacterized protein</fullName>
    </submittedName>
</protein>
<feature type="compositionally biased region" description="Basic and acidic residues" evidence="1">
    <location>
        <begin position="15"/>
        <end position="25"/>
    </location>
</feature>
<dbReference type="Proteomes" id="UP000886998">
    <property type="component" value="Unassembled WGS sequence"/>
</dbReference>
<keyword evidence="2" id="KW-0472">Membrane</keyword>
<keyword evidence="4" id="KW-1185">Reference proteome</keyword>
<feature type="transmembrane region" description="Helical" evidence="2">
    <location>
        <begin position="188"/>
        <end position="205"/>
    </location>
</feature>
<dbReference type="AlphaFoldDB" id="A0A8X7C391"/>